<evidence type="ECO:0000259" key="2">
    <source>
        <dbReference type="Pfam" id="PF13193"/>
    </source>
</evidence>
<comment type="caution">
    <text evidence="3">The sequence shown here is derived from an EMBL/GenBank/DDBJ whole genome shotgun (WGS) entry which is preliminary data.</text>
</comment>
<reference evidence="3 4" key="1">
    <citation type="journal article" date="2019" name="Int. J. Syst. Evol. Microbiol.">
        <title>The Global Catalogue of Microorganisms (GCM) 10K type strain sequencing project: providing services to taxonomists for standard genome sequencing and annotation.</title>
        <authorList>
            <consortium name="The Broad Institute Genomics Platform"/>
            <consortium name="The Broad Institute Genome Sequencing Center for Infectious Disease"/>
            <person name="Wu L."/>
            <person name="Ma J."/>
        </authorList>
    </citation>
    <scope>NUCLEOTIDE SEQUENCE [LARGE SCALE GENOMIC DNA]</scope>
    <source>
        <strain evidence="3 4">JCM 16114</strain>
    </source>
</reference>
<proteinExistence type="predicted"/>
<dbReference type="PANTHER" id="PTHR43767">
    <property type="entry name" value="LONG-CHAIN-FATTY-ACID--COA LIGASE"/>
    <property type="match status" value="1"/>
</dbReference>
<dbReference type="Gene3D" id="3.40.50.12780">
    <property type="entry name" value="N-terminal domain of ligase-like"/>
    <property type="match status" value="1"/>
</dbReference>
<sequence>MADVHRYPSAPPARGCFTDFFDEHLRARPDAPYVTGEPAVTGERMTLSFRRLDDCSRRLAYWLKSELGARETVGLIPRNELTSVVTIFAAVRAGYRVLFLSPADPEARLREQAEALGVTAVLRSAAVPEDAYAGAIPIPEPYGLPDAGSFAESRANADGDVFYFGTSGSTAASKLVAQSHRNVVSNAEAVRRHHGLAAGDRLLGCLPVHHVNGVHFSLMATFMAGAHVILADRFDPFAYPRLIEEYRPRIASVVPSILETLTATWRRPSLPAGFEYFVSAAAPLPTATARAVRERLGARVLQGYGLTETTNFSTTMPPGLPEEDVARFVTGADVPSIGVAVHGNEVAVLTRDGGRAAPGEVGEICMRGHNVMNGYAGNPEATREAFEGGWFHSQDLGFELRDDSGRAFFFVTGRLKNIAKVGGESVSLEEMEKVLRSVPYVRDAACVATPHRFLGEEIVAAVVHTGDAPETVNVRPHLLAAFAQSVVPNRVVRLDAIPRTATGKIRRPELARLLAASQPAPRE</sequence>
<dbReference type="Pfam" id="PF13193">
    <property type="entry name" value="AMP-binding_C"/>
    <property type="match status" value="1"/>
</dbReference>
<dbReference type="InterPro" id="IPR050237">
    <property type="entry name" value="ATP-dep_AMP-bd_enzyme"/>
</dbReference>
<evidence type="ECO:0000313" key="3">
    <source>
        <dbReference type="EMBL" id="GAA2206573.1"/>
    </source>
</evidence>
<evidence type="ECO:0000313" key="4">
    <source>
        <dbReference type="Proteomes" id="UP001499843"/>
    </source>
</evidence>
<dbReference type="Gene3D" id="3.30.300.30">
    <property type="match status" value="1"/>
</dbReference>
<keyword evidence="3" id="KW-0436">Ligase</keyword>
<accession>A0ABN3CC13</accession>
<dbReference type="Proteomes" id="UP001499843">
    <property type="component" value="Unassembled WGS sequence"/>
</dbReference>
<dbReference type="GO" id="GO:0016874">
    <property type="term" value="F:ligase activity"/>
    <property type="evidence" value="ECO:0007669"/>
    <property type="project" value="UniProtKB-KW"/>
</dbReference>
<keyword evidence="4" id="KW-1185">Reference proteome</keyword>
<dbReference type="PANTHER" id="PTHR43767:SF1">
    <property type="entry name" value="NONRIBOSOMAL PEPTIDE SYNTHASE PES1 (EUROFUNG)-RELATED"/>
    <property type="match status" value="1"/>
</dbReference>
<dbReference type="Pfam" id="PF00501">
    <property type="entry name" value="AMP-binding"/>
    <property type="match status" value="1"/>
</dbReference>
<dbReference type="EMBL" id="BAAAQX010000004">
    <property type="protein sequence ID" value="GAA2206573.1"/>
    <property type="molecule type" value="Genomic_DNA"/>
</dbReference>
<dbReference type="SUPFAM" id="SSF56801">
    <property type="entry name" value="Acetyl-CoA synthetase-like"/>
    <property type="match status" value="1"/>
</dbReference>
<dbReference type="InterPro" id="IPR045851">
    <property type="entry name" value="AMP-bd_C_sf"/>
</dbReference>
<feature type="domain" description="AMP-dependent synthetase/ligase" evidence="1">
    <location>
        <begin position="21"/>
        <end position="375"/>
    </location>
</feature>
<dbReference type="CDD" id="cd04433">
    <property type="entry name" value="AFD_class_I"/>
    <property type="match status" value="1"/>
</dbReference>
<gene>
    <name evidence="3" type="ORF">GCM10009850_020310</name>
</gene>
<protein>
    <submittedName>
        <fullName evidence="3">Acyl--CoA ligase</fullName>
    </submittedName>
</protein>
<name>A0ABN3CC13_9ACTN</name>
<organism evidence="3 4">
    <name type="scientific">Nonomuraea monospora</name>
    <dbReference type="NCBI Taxonomy" id="568818"/>
    <lineage>
        <taxon>Bacteria</taxon>
        <taxon>Bacillati</taxon>
        <taxon>Actinomycetota</taxon>
        <taxon>Actinomycetes</taxon>
        <taxon>Streptosporangiales</taxon>
        <taxon>Streptosporangiaceae</taxon>
        <taxon>Nonomuraea</taxon>
    </lineage>
</organism>
<dbReference type="InterPro" id="IPR025110">
    <property type="entry name" value="AMP-bd_C"/>
</dbReference>
<evidence type="ECO:0000259" key="1">
    <source>
        <dbReference type="Pfam" id="PF00501"/>
    </source>
</evidence>
<dbReference type="InterPro" id="IPR000873">
    <property type="entry name" value="AMP-dep_synth/lig_dom"/>
</dbReference>
<dbReference type="InterPro" id="IPR042099">
    <property type="entry name" value="ANL_N_sf"/>
</dbReference>
<feature type="domain" description="AMP-binding enzyme C-terminal" evidence="2">
    <location>
        <begin position="430"/>
        <end position="504"/>
    </location>
</feature>